<protein>
    <recommendedName>
        <fullName evidence="6">PhoH-like protein</fullName>
    </recommendedName>
</protein>
<evidence type="ECO:0000313" key="10">
    <source>
        <dbReference type="Proteomes" id="UP000198867"/>
    </source>
</evidence>
<keyword evidence="3" id="KW-0963">Cytoplasm</keyword>
<evidence type="ECO:0000259" key="8">
    <source>
        <dbReference type="Pfam" id="PF02562"/>
    </source>
</evidence>
<evidence type="ECO:0000256" key="2">
    <source>
        <dbReference type="ARBA" id="ARBA00010393"/>
    </source>
</evidence>
<evidence type="ECO:0000256" key="7">
    <source>
        <dbReference type="SAM" id="MobiDB-lite"/>
    </source>
</evidence>
<dbReference type="InterPro" id="IPR051451">
    <property type="entry name" value="PhoH2-like"/>
</dbReference>
<evidence type="ECO:0000256" key="4">
    <source>
        <dbReference type="ARBA" id="ARBA00022741"/>
    </source>
</evidence>
<dbReference type="EMBL" id="FOVM01000007">
    <property type="protein sequence ID" value="SFN90133.1"/>
    <property type="molecule type" value="Genomic_DNA"/>
</dbReference>
<dbReference type="Proteomes" id="UP000198867">
    <property type="component" value="Unassembled WGS sequence"/>
</dbReference>
<keyword evidence="5" id="KW-0067">ATP-binding</keyword>
<evidence type="ECO:0000256" key="5">
    <source>
        <dbReference type="ARBA" id="ARBA00022840"/>
    </source>
</evidence>
<dbReference type="AlphaFoldDB" id="A0A1I5CT64"/>
<evidence type="ECO:0000256" key="3">
    <source>
        <dbReference type="ARBA" id="ARBA00022490"/>
    </source>
</evidence>
<dbReference type="GO" id="GO:0005829">
    <property type="term" value="C:cytosol"/>
    <property type="evidence" value="ECO:0007669"/>
    <property type="project" value="TreeGrafter"/>
</dbReference>
<gene>
    <name evidence="9" type="ORF">SAMN05216219_2548</name>
</gene>
<evidence type="ECO:0000313" key="9">
    <source>
        <dbReference type="EMBL" id="SFN90133.1"/>
    </source>
</evidence>
<dbReference type="PANTHER" id="PTHR30473">
    <property type="entry name" value="PROTEIN PHOH"/>
    <property type="match status" value="1"/>
</dbReference>
<evidence type="ECO:0000256" key="6">
    <source>
        <dbReference type="ARBA" id="ARBA00039970"/>
    </source>
</evidence>
<keyword evidence="4" id="KW-0547">Nucleotide-binding</keyword>
<dbReference type="SUPFAM" id="SSF52540">
    <property type="entry name" value="P-loop containing nucleoside triphosphate hydrolases"/>
    <property type="match status" value="1"/>
</dbReference>
<dbReference type="InterPro" id="IPR003714">
    <property type="entry name" value="PhoH"/>
</dbReference>
<feature type="region of interest" description="Disordered" evidence="7">
    <location>
        <begin position="340"/>
        <end position="368"/>
    </location>
</feature>
<dbReference type="Pfam" id="PF02562">
    <property type="entry name" value="PhoH"/>
    <property type="match status" value="1"/>
</dbReference>
<accession>A0A1I5CT64</accession>
<dbReference type="STRING" id="995034.SAMN05216219_2548"/>
<dbReference type="FunFam" id="3.40.50.300:FF:000013">
    <property type="entry name" value="PhoH family ATPase"/>
    <property type="match status" value="1"/>
</dbReference>
<comment type="similarity">
    <text evidence="2">Belongs to the PhoH family.</text>
</comment>
<sequence>MPTSSDPVSDSGPFAEPAAAEAKLHVDGVAMVRLLGAQDRLLTTIETQYPAVELHVRGNEITLTGDATQVRAAHNLIAELIDMVKQGQDLEPVEVLSSARILEDGSGKPADLLGQAILTSRGRSIRPKTLGQKQYVDAIDENTIVFGIGPAGTGKTYLAMAKAVQALQRKEVERIILTRPAVEAGERLGFLPGTLTDKIDPYLRPLFDALNEMMDPELVPKLLAAGTVEVAPLAYMRGRTLNNSFIVLDEAQNTTPEQMKMFLTRLGFGSKMVVTGDITQIDLPAGSSGLRLVTRVLANVDDIHFSQLTSDDVVRHNLVARIVDAYSEYDQVKQAERFERGQAQEFANRAERRGSTPRDRMPRRGKSS</sequence>
<feature type="compositionally biased region" description="Basic and acidic residues" evidence="7">
    <location>
        <begin position="340"/>
        <end position="362"/>
    </location>
</feature>
<comment type="subcellular location">
    <subcellularLocation>
        <location evidence="1">Cytoplasm</location>
    </subcellularLocation>
</comment>
<name>A0A1I5CT64_9MICO</name>
<evidence type="ECO:0000256" key="1">
    <source>
        <dbReference type="ARBA" id="ARBA00004496"/>
    </source>
</evidence>
<feature type="domain" description="PhoH-like protein" evidence="8">
    <location>
        <begin position="125"/>
        <end position="326"/>
    </location>
</feature>
<dbReference type="GO" id="GO:0005524">
    <property type="term" value="F:ATP binding"/>
    <property type="evidence" value="ECO:0007669"/>
    <property type="project" value="UniProtKB-KW"/>
</dbReference>
<dbReference type="InterPro" id="IPR027417">
    <property type="entry name" value="P-loop_NTPase"/>
</dbReference>
<dbReference type="PANTHER" id="PTHR30473:SF1">
    <property type="entry name" value="PHOH-LIKE PROTEIN"/>
    <property type="match status" value="1"/>
</dbReference>
<reference evidence="10" key="1">
    <citation type="submission" date="2016-10" db="EMBL/GenBank/DDBJ databases">
        <authorList>
            <person name="Varghese N."/>
            <person name="Submissions S."/>
        </authorList>
    </citation>
    <scope>NUCLEOTIDE SEQUENCE [LARGE SCALE GENOMIC DNA]</scope>
    <source>
        <strain evidence="10">CGMCC 1.11101</strain>
    </source>
</reference>
<dbReference type="Gene3D" id="3.40.50.300">
    <property type="entry name" value="P-loop containing nucleotide triphosphate hydrolases"/>
    <property type="match status" value="1"/>
</dbReference>
<proteinExistence type="inferred from homology"/>
<keyword evidence="10" id="KW-1185">Reference proteome</keyword>
<organism evidence="9 10">
    <name type="scientific">Mycetocola miduiensis</name>
    <dbReference type="NCBI Taxonomy" id="995034"/>
    <lineage>
        <taxon>Bacteria</taxon>
        <taxon>Bacillati</taxon>
        <taxon>Actinomycetota</taxon>
        <taxon>Actinomycetes</taxon>
        <taxon>Micrococcales</taxon>
        <taxon>Microbacteriaceae</taxon>
        <taxon>Mycetocola</taxon>
    </lineage>
</organism>